<evidence type="ECO:0000313" key="4">
    <source>
        <dbReference type="EMBL" id="CAF4084974.1"/>
    </source>
</evidence>
<comment type="caution">
    <text evidence="4">The sequence shown here is derived from an EMBL/GenBank/DDBJ whole genome shotgun (WGS) entry which is preliminary data.</text>
</comment>
<organism evidence="4 5">
    <name type="scientific">Adineta steineri</name>
    <dbReference type="NCBI Taxonomy" id="433720"/>
    <lineage>
        <taxon>Eukaryota</taxon>
        <taxon>Metazoa</taxon>
        <taxon>Spiralia</taxon>
        <taxon>Gnathifera</taxon>
        <taxon>Rotifera</taxon>
        <taxon>Eurotatoria</taxon>
        <taxon>Bdelloidea</taxon>
        <taxon>Adinetida</taxon>
        <taxon>Adinetidae</taxon>
        <taxon>Adineta</taxon>
    </lineage>
</organism>
<gene>
    <name evidence="3" type="ORF">IZO911_LOCUS14553</name>
    <name evidence="4" type="ORF">KXQ929_LOCUS33594</name>
</gene>
<dbReference type="AlphaFoldDB" id="A0A819U8F2"/>
<dbReference type="InterPro" id="IPR013320">
    <property type="entry name" value="ConA-like_dom_sf"/>
</dbReference>
<evidence type="ECO:0000256" key="1">
    <source>
        <dbReference type="SAM" id="MobiDB-lite"/>
    </source>
</evidence>
<dbReference type="SUPFAM" id="SSF49899">
    <property type="entry name" value="Concanavalin A-like lectins/glucanases"/>
    <property type="match status" value="2"/>
</dbReference>
<evidence type="ECO:0000313" key="5">
    <source>
        <dbReference type="Proteomes" id="UP000663868"/>
    </source>
</evidence>
<dbReference type="Pfam" id="PF13385">
    <property type="entry name" value="Laminin_G_3"/>
    <property type="match status" value="2"/>
</dbReference>
<proteinExistence type="predicted"/>
<dbReference type="EMBL" id="CAJNOE010000121">
    <property type="protein sequence ID" value="CAF0943132.1"/>
    <property type="molecule type" value="Genomic_DNA"/>
</dbReference>
<name>A0A819U8F2_9BILA</name>
<evidence type="ECO:0000313" key="3">
    <source>
        <dbReference type="EMBL" id="CAF0943132.1"/>
    </source>
</evidence>
<accession>A0A819U8F2</accession>
<sequence length="575" mass="62457">MDQFESMETNTTTDETSNSLPKTTEIAVTRKKKFLRAKIIIIVSVLILLVVGIPVSIVLTKKSDTEAAKMVTNKVTTTGSYIITKTSTETRTTRRATAARTTTTTTTTTTMPDTTTIVYDITTKPVIPCDTSCVNTTTSTANSLLALYLFDSNAMDYTGNYNGTPVGNPSYVPGYVGYALKLNSLAGQYVTLPSTFTFYNRSSTVELWINLQSPLYLTSTPSEVNIISQCASVYSKDHCLFYSIREQKLYQAFGWDDKGGTTDMSTFLGQWVHLAFTYDSRTRLRQIYLNGIPEPTGAIPGLTHALEGGPYMGIGAQAFIGWNEHLDPLTSYLNAYVDHFSISNRAKSASEIMNDATLVTYFSFDSGSLVDNGPNMLCGTAVGQTTISSVRNQALSFTGKAATSYFQVAGLTALGTTNASFSFGLYIKPTVLYGIIVHVSMDPSGTNGWCMPFIGFTSSEYLAVQVWDGSTMRYVLGPILTVDTWTHVVQTFSITNGLKLYINGTLYSSASNVTAYSASGVSNYLTIASTLTASISSNCLPNGVLDLDSYNGGVDELRVYNKELTSEDVYTLSQS</sequence>
<keyword evidence="2" id="KW-0812">Transmembrane</keyword>
<evidence type="ECO:0008006" key="6">
    <source>
        <dbReference type="Google" id="ProtNLM"/>
    </source>
</evidence>
<evidence type="ECO:0000256" key="2">
    <source>
        <dbReference type="SAM" id="Phobius"/>
    </source>
</evidence>
<reference evidence="4" key="1">
    <citation type="submission" date="2021-02" db="EMBL/GenBank/DDBJ databases">
        <authorList>
            <person name="Nowell W R."/>
        </authorList>
    </citation>
    <scope>NUCLEOTIDE SEQUENCE</scope>
</reference>
<feature type="compositionally biased region" description="Low complexity" evidence="1">
    <location>
        <begin position="1"/>
        <end position="19"/>
    </location>
</feature>
<keyword evidence="2" id="KW-1133">Transmembrane helix</keyword>
<dbReference type="Proteomes" id="UP000663868">
    <property type="component" value="Unassembled WGS sequence"/>
</dbReference>
<dbReference type="Gene3D" id="2.60.120.200">
    <property type="match status" value="2"/>
</dbReference>
<protein>
    <recommendedName>
        <fullName evidence="6">LamG-like jellyroll fold domain-containing protein</fullName>
    </recommendedName>
</protein>
<dbReference type="Proteomes" id="UP000663860">
    <property type="component" value="Unassembled WGS sequence"/>
</dbReference>
<dbReference type="EMBL" id="CAJOBB010004345">
    <property type="protein sequence ID" value="CAF4084974.1"/>
    <property type="molecule type" value="Genomic_DNA"/>
</dbReference>
<keyword evidence="2" id="KW-0472">Membrane</keyword>
<feature type="transmembrane region" description="Helical" evidence="2">
    <location>
        <begin position="39"/>
        <end position="59"/>
    </location>
</feature>
<feature type="region of interest" description="Disordered" evidence="1">
    <location>
        <begin position="1"/>
        <end position="22"/>
    </location>
</feature>